<dbReference type="Gene3D" id="2.40.10.10">
    <property type="entry name" value="Trypsin-like serine proteases"/>
    <property type="match status" value="1"/>
</dbReference>
<evidence type="ECO:0000256" key="1">
    <source>
        <dbReference type="SAM" id="Phobius"/>
    </source>
</evidence>
<dbReference type="InterPro" id="IPR043504">
    <property type="entry name" value="Peptidase_S1_PA_chymotrypsin"/>
</dbReference>
<reference evidence="4" key="1">
    <citation type="submission" date="2025-08" db="UniProtKB">
        <authorList>
            <consortium name="RefSeq"/>
        </authorList>
    </citation>
    <scope>IDENTIFICATION</scope>
</reference>
<dbReference type="Proteomes" id="UP000322000">
    <property type="component" value="Chromosome 26"/>
</dbReference>
<dbReference type="InParanoid" id="A0A7E5WUS1"/>
<dbReference type="PANTHER" id="PTHR24260">
    <property type="match status" value="1"/>
</dbReference>
<dbReference type="AlphaFoldDB" id="A0A7E5WUS1"/>
<evidence type="ECO:0000259" key="2">
    <source>
        <dbReference type="PROSITE" id="PS50240"/>
    </source>
</evidence>
<dbReference type="InterPro" id="IPR051333">
    <property type="entry name" value="CLIP_Serine_Protease"/>
</dbReference>
<dbReference type="GO" id="GO:0004252">
    <property type="term" value="F:serine-type endopeptidase activity"/>
    <property type="evidence" value="ECO:0007669"/>
    <property type="project" value="InterPro"/>
</dbReference>
<dbReference type="RefSeq" id="XP_026744289.1">
    <property type="nucleotide sequence ID" value="XM_026888488.1"/>
</dbReference>
<dbReference type="SUPFAM" id="SSF50494">
    <property type="entry name" value="Trypsin-like serine proteases"/>
    <property type="match status" value="1"/>
</dbReference>
<dbReference type="OrthoDB" id="7741088at2759"/>
<organism evidence="3 4">
    <name type="scientific">Trichoplusia ni</name>
    <name type="common">Cabbage looper</name>
    <dbReference type="NCBI Taxonomy" id="7111"/>
    <lineage>
        <taxon>Eukaryota</taxon>
        <taxon>Metazoa</taxon>
        <taxon>Ecdysozoa</taxon>
        <taxon>Arthropoda</taxon>
        <taxon>Hexapoda</taxon>
        <taxon>Insecta</taxon>
        <taxon>Pterygota</taxon>
        <taxon>Neoptera</taxon>
        <taxon>Endopterygota</taxon>
        <taxon>Lepidoptera</taxon>
        <taxon>Glossata</taxon>
        <taxon>Ditrysia</taxon>
        <taxon>Noctuoidea</taxon>
        <taxon>Noctuidae</taxon>
        <taxon>Plusiinae</taxon>
        <taxon>Trichoplusia</taxon>
    </lineage>
</organism>
<dbReference type="InterPro" id="IPR001254">
    <property type="entry name" value="Trypsin_dom"/>
</dbReference>
<dbReference type="PANTHER" id="PTHR24260:SF147">
    <property type="entry name" value="EG:BACR7A4.3 PROTEIN-RELATED"/>
    <property type="match status" value="1"/>
</dbReference>
<keyword evidence="3" id="KW-1185">Reference proteome</keyword>
<dbReference type="InterPro" id="IPR009003">
    <property type="entry name" value="Peptidase_S1_PA"/>
</dbReference>
<feature type="transmembrane region" description="Helical" evidence="1">
    <location>
        <begin position="265"/>
        <end position="284"/>
    </location>
</feature>
<dbReference type="GO" id="GO:0006508">
    <property type="term" value="P:proteolysis"/>
    <property type="evidence" value="ECO:0007669"/>
    <property type="project" value="InterPro"/>
</dbReference>
<accession>A0A7E5WUS1</accession>
<sequence>MNRLANRVQEKDEISERAEYPHQALIGFKTPESIEWIAGGSIISSRFILTASHVTQLGRGGKPSSIAVGVKNMSDTISYNGLPWQIVKVKFIAKHPSYKLFPRIHDIALIKTETQIEFNENVLPACLDVTGVDITDAVATTWDDITQRKTVSDTIQTVTNIAPFSKEKCYDDMNTTVEVCLVSNSSLSHMSWGYSGEPLLINSLYSSCPYIIVGVTSIPLEANPLRSKYEMTAVVFTKISMFVPWIEKIVWAGDKNTKNSGNRHFKVTFIYLLMLIYIYNLQWWN</sequence>
<proteinExistence type="predicted"/>
<evidence type="ECO:0000313" key="4">
    <source>
        <dbReference type="RefSeq" id="XP_026744289.1"/>
    </source>
</evidence>
<evidence type="ECO:0000313" key="3">
    <source>
        <dbReference type="Proteomes" id="UP000322000"/>
    </source>
</evidence>
<dbReference type="PROSITE" id="PS50240">
    <property type="entry name" value="TRYPSIN_DOM"/>
    <property type="match status" value="1"/>
</dbReference>
<dbReference type="GeneID" id="113505687"/>
<dbReference type="Pfam" id="PF00089">
    <property type="entry name" value="Trypsin"/>
    <property type="match status" value="1"/>
</dbReference>
<keyword evidence="1" id="KW-0812">Transmembrane</keyword>
<gene>
    <name evidence="4" type="primary">LOC113505687</name>
</gene>
<name>A0A7E5WUS1_TRINI</name>
<dbReference type="SMART" id="SM00020">
    <property type="entry name" value="Tryp_SPc"/>
    <property type="match status" value="1"/>
</dbReference>
<dbReference type="KEGG" id="tnl:113505687"/>
<protein>
    <submittedName>
        <fullName evidence="4">Serine protease snake-like</fullName>
    </submittedName>
</protein>
<keyword evidence="1" id="KW-0472">Membrane</keyword>
<keyword evidence="1" id="KW-1133">Transmembrane helix</keyword>
<feature type="domain" description="Peptidase S1" evidence="2">
    <location>
        <begin position="4"/>
        <end position="251"/>
    </location>
</feature>